<keyword evidence="4 6" id="KW-0472">Membrane</keyword>
<gene>
    <name evidence="7" type="ORF">Nans01_17460</name>
</gene>
<dbReference type="PANTHER" id="PTHR30168">
    <property type="entry name" value="PUTATIVE MEMBRANE PROTEIN YPFJ"/>
    <property type="match status" value="1"/>
</dbReference>
<accession>A0A9W6P4V6</accession>
<dbReference type="GO" id="GO:0016020">
    <property type="term" value="C:membrane"/>
    <property type="evidence" value="ECO:0007669"/>
    <property type="project" value="UniProtKB-SubCell"/>
</dbReference>
<evidence type="ECO:0000313" key="7">
    <source>
        <dbReference type="EMBL" id="GLU47395.1"/>
    </source>
</evidence>
<dbReference type="PANTHER" id="PTHR30168:SF0">
    <property type="entry name" value="INNER MEMBRANE PROTEIN"/>
    <property type="match status" value="1"/>
</dbReference>
<keyword evidence="8" id="KW-1185">Reference proteome</keyword>
<evidence type="ECO:0000256" key="5">
    <source>
        <dbReference type="SAM" id="MobiDB-lite"/>
    </source>
</evidence>
<feature type="transmembrane region" description="Helical" evidence="6">
    <location>
        <begin position="31"/>
        <end position="56"/>
    </location>
</feature>
<feature type="region of interest" description="Disordered" evidence="5">
    <location>
        <begin position="276"/>
        <end position="305"/>
    </location>
</feature>
<dbReference type="InterPro" id="IPR007343">
    <property type="entry name" value="Uncharacterised_pept_Zn_put"/>
</dbReference>
<keyword evidence="2 6" id="KW-0812">Transmembrane</keyword>
<comment type="subcellular location">
    <subcellularLocation>
        <location evidence="1">Membrane</location>
        <topology evidence="1">Single-pass membrane protein</topology>
    </subcellularLocation>
</comment>
<dbReference type="EMBL" id="BSQG01000002">
    <property type="protein sequence ID" value="GLU47395.1"/>
    <property type="molecule type" value="Genomic_DNA"/>
</dbReference>
<evidence type="ECO:0000313" key="8">
    <source>
        <dbReference type="Proteomes" id="UP001165092"/>
    </source>
</evidence>
<evidence type="ECO:0000256" key="3">
    <source>
        <dbReference type="ARBA" id="ARBA00022989"/>
    </source>
</evidence>
<proteinExistence type="predicted"/>
<dbReference type="Pfam" id="PF04228">
    <property type="entry name" value="Zn_peptidase"/>
    <property type="match status" value="1"/>
</dbReference>
<dbReference type="AlphaFoldDB" id="A0A9W6P4V6"/>
<evidence type="ECO:0000256" key="4">
    <source>
        <dbReference type="ARBA" id="ARBA00023136"/>
    </source>
</evidence>
<feature type="compositionally biased region" description="Basic and acidic residues" evidence="5">
    <location>
        <begin position="276"/>
        <end position="287"/>
    </location>
</feature>
<evidence type="ECO:0008006" key="9">
    <source>
        <dbReference type="Google" id="ProtNLM"/>
    </source>
</evidence>
<sequence>MGKSSRRSATDAGAEYALPVHAAKPRPHLGIGVMVVLITGLGAVALAGFVTVAAFFDGGNRPAPSTAAPAHGPAVRQDDTMAVSNHDDGLDANRLYSSGRLAEVACEAPRLHPRDATSMEVFLHTVTDCLDESWGEHFADSAMPFEPPNRVYWYASGQSPCGNYPVEGTSAFYCQANQGLYLGVADIVETSAGTGDAEAYGFLLSHEYGHHVQGEAGILDRYQDERSGQGTSADRDLWTRRGELQANCLGGVFLGSVADSFPIGGEGRANILKDVGLRSDRGDDRTHGTPQNGQMWTDHGMDRQDPAACNTWDARTELVD</sequence>
<organism evidence="7 8">
    <name type="scientific">Nocardiopsis ansamitocini</name>
    <dbReference type="NCBI Taxonomy" id="1670832"/>
    <lineage>
        <taxon>Bacteria</taxon>
        <taxon>Bacillati</taxon>
        <taxon>Actinomycetota</taxon>
        <taxon>Actinomycetes</taxon>
        <taxon>Streptosporangiales</taxon>
        <taxon>Nocardiopsidaceae</taxon>
        <taxon>Nocardiopsis</taxon>
    </lineage>
</organism>
<evidence type="ECO:0000256" key="2">
    <source>
        <dbReference type="ARBA" id="ARBA00022692"/>
    </source>
</evidence>
<dbReference type="RefSeq" id="WP_285758466.1">
    <property type="nucleotide sequence ID" value="NZ_BSQG01000002.1"/>
</dbReference>
<protein>
    <recommendedName>
        <fullName evidence="9">Peptidase</fullName>
    </recommendedName>
</protein>
<keyword evidence="3 6" id="KW-1133">Transmembrane helix</keyword>
<name>A0A9W6P4V6_9ACTN</name>
<evidence type="ECO:0000256" key="6">
    <source>
        <dbReference type="SAM" id="Phobius"/>
    </source>
</evidence>
<comment type="caution">
    <text evidence="7">The sequence shown here is derived from an EMBL/GenBank/DDBJ whole genome shotgun (WGS) entry which is preliminary data.</text>
</comment>
<dbReference type="Proteomes" id="UP001165092">
    <property type="component" value="Unassembled WGS sequence"/>
</dbReference>
<evidence type="ECO:0000256" key="1">
    <source>
        <dbReference type="ARBA" id="ARBA00004167"/>
    </source>
</evidence>
<reference evidence="7" key="1">
    <citation type="submission" date="2023-02" db="EMBL/GenBank/DDBJ databases">
        <title>Nocardiopsis ansamitocini NBRC 112285.</title>
        <authorList>
            <person name="Ichikawa N."/>
            <person name="Sato H."/>
            <person name="Tonouchi N."/>
        </authorList>
    </citation>
    <scope>NUCLEOTIDE SEQUENCE</scope>
    <source>
        <strain evidence="7">NBRC 112285</strain>
    </source>
</reference>